<evidence type="ECO:0000256" key="2">
    <source>
        <dbReference type="ARBA" id="ARBA00006730"/>
    </source>
</evidence>
<evidence type="ECO:0000256" key="1">
    <source>
        <dbReference type="ARBA" id="ARBA00001974"/>
    </source>
</evidence>
<dbReference type="InterPro" id="IPR036188">
    <property type="entry name" value="FAD/NAD-bd_sf"/>
</dbReference>
<keyword evidence="3" id="KW-0285">Flavoprotein</keyword>
<comment type="catalytic activity">
    <reaction evidence="8">
        <text>a D-alpha-amino acid + O2 + H2O = a 2-oxocarboxylate + H2O2 + NH4(+)</text>
        <dbReference type="Rhea" id="RHEA:21816"/>
        <dbReference type="ChEBI" id="CHEBI:15377"/>
        <dbReference type="ChEBI" id="CHEBI:15379"/>
        <dbReference type="ChEBI" id="CHEBI:16240"/>
        <dbReference type="ChEBI" id="CHEBI:28938"/>
        <dbReference type="ChEBI" id="CHEBI:35179"/>
        <dbReference type="ChEBI" id="CHEBI:59871"/>
        <dbReference type="EC" id="1.4.3.3"/>
    </reaction>
    <physiologicalReaction direction="left-to-right" evidence="8">
        <dbReference type="Rhea" id="RHEA:21817"/>
    </physiologicalReaction>
</comment>
<dbReference type="eggNOG" id="COG0665">
    <property type="taxonomic scope" value="Bacteria"/>
</dbReference>
<dbReference type="EMBL" id="PNCG01000001">
    <property type="protein sequence ID" value="TMP88870.1"/>
    <property type="molecule type" value="Genomic_DNA"/>
</dbReference>
<organism evidence="10 12">
    <name type="scientific">Pseudoalteromonas ruthenica</name>
    <dbReference type="NCBI Taxonomy" id="151081"/>
    <lineage>
        <taxon>Bacteria</taxon>
        <taxon>Pseudomonadati</taxon>
        <taxon>Pseudomonadota</taxon>
        <taxon>Gammaproteobacteria</taxon>
        <taxon>Alteromonadales</taxon>
        <taxon>Pseudoalteromonadaceae</taxon>
        <taxon>Pseudoalteromonas</taxon>
    </lineage>
</organism>
<keyword evidence="4" id="KW-0274">FAD</keyword>
<evidence type="ECO:0000313" key="12">
    <source>
        <dbReference type="Proteomes" id="UP000033664"/>
    </source>
</evidence>
<evidence type="ECO:0000259" key="9">
    <source>
        <dbReference type="Pfam" id="PF01266"/>
    </source>
</evidence>
<reference evidence="13" key="3">
    <citation type="submission" date="2019-06" db="EMBL/GenBank/DDBJ databases">
        <title>Co-occurence of chitin degradation, pigmentation and bioactivity in marine Pseudoalteromonas.</title>
        <authorList>
            <person name="Sonnenschein E.C."/>
            <person name="Bech P.K."/>
        </authorList>
    </citation>
    <scope>NUCLEOTIDE SEQUENCE [LARGE SCALE GENOMIC DNA]</scope>
    <source>
        <strain evidence="13">S2897</strain>
    </source>
</reference>
<keyword evidence="5" id="KW-0560">Oxidoreductase</keyword>
<dbReference type="PANTHER" id="PTHR11530:SF11">
    <property type="entry name" value="D-ASPARTATE OXIDASE"/>
    <property type="match status" value="1"/>
</dbReference>
<reference evidence="11 13" key="2">
    <citation type="submission" date="2017-12" db="EMBL/GenBank/DDBJ databases">
        <authorList>
            <person name="Paulsen S."/>
            <person name="Gram L.K."/>
        </authorList>
    </citation>
    <scope>NUCLEOTIDE SEQUENCE [LARGE SCALE GENOMIC DNA]</scope>
    <source>
        <strain evidence="11 13">S2897</strain>
    </source>
</reference>
<dbReference type="PATRIC" id="fig|151081.8.peg.1707"/>
<gene>
    <name evidence="11" type="ORF">CWC05_00520</name>
    <name evidence="10" type="ORF">TW72_02650</name>
</gene>
<accession>A0A0F4Q2B2</accession>
<proteinExistence type="inferred from homology"/>
<evidence type="ECO:0000256" key="6">
    <source>
        <dbReference type="ARBA" id="ARBA00039101"/>
    </source>
</evidence>
<dbReference type="InterPro" id="IPR006076">
    <property type="entry name" value="FAD-dep_OxRdtase"/>
</dbReference>
<evidence type="ECO:0000313" key="11">
    <source>
        <dbReference type="EMBL" id="TMP88870.1"/>
    </source>
</evidence>
<dbReference type="GO" id="GO:0046416">
    <property type="term" value="P:D-amino acid metabolic process"/>
    <property type="evidence" value="ECO:0007669"/>
    <property type="project" value="InterPro"/>
</dbReference>
<dbReference type="GeneID" id="58227385"/>
<reference evidence="10 12" key="1">
    <citation type="journal article" date="2015" name="BMC Genomics">
        <title>Genome mining reveals unlocked bioactive potential of marine Gram-negative bacteria.</title>
        <authorList>
            <person name="Machado H."/>
            <person name="Sonnenschein E.C."/>
            <person name="Melchiorsen J."/>
            <person name="Gram L."/>
        </authorList>
    </citation>
    <scope>NUCLEOTIDE SEQUENCE [LARGE SCALE GENOMIC DNA]</scope>
    <source>
        <strain evidence="10 12">S3137</strain>
    </source>
</reference>
<dbReference type="RefSeq" id="WP_045979245.1">
    <property type="nucleotide sequence ID" value="NZ_JXXY01000006.1"/>
</dbReference>
<dbReference type="OrthoDB" id="9790035at2"/>
<dbReference type="GO" id="GO:0071949">
    <property type="term" value="F:FAD binding"/>
    <property type="evidence" value="ECO:0007669"/>
    <property type="project" value="InterPro"/>
</dbReference>
<sequence length="335" mass="36557">MAQKIAIVGFGVCGRVAALLLAQHYDIEVFERGDEHGHSSAGHVAAAMLAPMAESVLCEQDLAEDGLAALALWPKLLALLDEPVQFQQAGSIIVAYPQDQGAMAHFRKQLKPLAGFAGQDIDGAQLQTLEPELAGRFGKGLYLPCEGQLDNQGFYQHSYLSLKRRGVCFTFNADVDVDALAAQDYQAVIDCRGIGAKTAHTPLRGVRGEVARVHAPEVRLSRPVRLMHPRYPIYIAPKPEHRYVIGATEIESQDTRAITVRSTLELLSAAYSVHSGFAEATVESLRAGLRPAYNDNRPHIEQRGKVISINGLYRHGYMLAPIVVKRALAQFNTAV</sequence>
<evidence type="ECO:0000313" key="13">
    <source>
        <dbReference type="Proteomes" id="UP000305874"/>
    </source>
</evidence>
<dbReference type="SUPFAM" id="SSF51905">
    <property type="entry name" value="FAD/NAD(P)-binding domain"/>
    <property type="match status" value="1"/>
</dbReference>
<dbReference type="EMBL" id="JXXZ01000002">
    <property type="protein sequence ID" value="KJZ01861.1"/>
    <property type="molecule type" value="Genomic_DNA"/>
</dbReference>
<evidence type="ECO:0000313" key="10">
    <source>
        <dbReference type="EMBL" id="KJZ01861.1"/>
    </source>
</evidence>
<dbReference type="Pfam" id="PF01266">
    <property type="entry name" value="DAO"/>
    <property type="match status" value="1"/>
</dbReference>
<dbReference type="Gene3D" id="3.50.50.60">
    <property type="entry name" value="FAD/NAD(P)-binding domain"/>
    <property type="match status" value="1"/>
</dbReference>
<keyword evidence="12" id="KW-1185">Reference proteome</keyword>
<dbReference type="Proteomes" id="UP000305874">
    <property type="component" value="Unassembled WGS sequence"/>
</dbReference>
<comment type="cofactor">
    <cofactor evidence="1">
        <name>FAD</name>
        <dbReference type="ChEBI" id="CHEBI:57692"/>
    </cofactor>
</comment>
<dbReference type="InterPro" id="IPR023209">
    <property type="entry name" value="DAO"/>
</dbReference>
<name>A0A0F4Q2B2_9GAMM</name>
<evidence type="ECO:0000256" key="5">
    <source>
        <dbReference type="ARBA" id="ARBA00023002"/>
    </source>
</evidence>
<evidence type="ECO:0000256" key="4">
    <source>
        <dbReference type="ARBA" id="ARBA00022827"/>
    </source>
</evidence>
<comment type="caution">
    <text evidence="10">The sequence shown here is derived from an EMBL/GenBank/DDBJ whole genome shotgun (WGS) entry which is preliminary data.</text>
</comment>
<dbReference type="GO" id="GO:0003884">
    <property type="term" value="F:D-amino-acid oxidase activity"/>
    <property type="evidence" value="ECO:0007669"/>
    <property type="project" value="UniProtKB-EC"/>
</dbReference>
<evidence type="ECO:0000256" key="7">
    <source>
        <dbReference type="ARBA" id="ARBA00039751"/>
    </source>
</evidence>
<dbReference type="STRING" id="151081.TW72_02650"/>
<reference evidence="11" key="4">
    <citation type="submission" date="2019-09" db="EMBL/GenBank/DDBJ databases">
        <title>Co-occurence of chitin degradation, pigmentation and bioactivity in marine Pseudoalteromonas.</title>
        <authorList>
            <person name="Sonnenschein E.C."/>
            <person name="Bech P.K."/>
        </authorList>
    </citation>
    <scope>NUCLEOTIDE SEQUENCE</scope>
    <source>
        <strain evidence="11">S2897</strain>
    </source>
</reference>
<dbReference type="Gene3D" id="3.30.9.10">
    <property type="entry name" value="D-Amino Acid Oxidase, subunit A, domain 2"/>
    <property type="match status" value="1"/>
</dbReference>
<evidence type="ECO:0000256" key="3">
    <source>
        <dbReference type="ARBA" id="ARBA00022630"/>
    </source>
</evidence>
<dbReference type="PANTHER" id="PTHR11530">
    <property type="entry name" value="D-AMINO ACID OXIDASE"/>
    <property type="match status" value="1"/>
</dbReference>
<evidence type="ECO:0000256" key="8">
    <source>
        <dbReference type="ARBA" id="ARBA00049547"/>
    </source>
</evidence>
<dbReference type="Proteomes" id="UP000033664">
    <property type="component" value="Unassembled WGS sequence"/>
</dbReference>
<feature type="domain" description="FAD dependent oxidoreductase" evidence="9">
    <location>
        <begin position="4"/>
        <end position="323"/>
    </location>
</feature>
<protein>
    <recommendedName>
        <fullName evidence="7">D-amino-acid oxidase</fullName>
        <ecNumber evidence="6">1.4.3.3</ecNumber>
    </recommendedName>
</protein>
<comment type="similarity">
    <text evidence="2">Belongs to the DAMOX/DASOX family.</text>
</comment>
<dbReference type="EC" id="1.4.3.3" evidence="6"/>
<dbReference type="AlphaFoldDB" id="A0A0F4Q2B2"/>